<name>A0A850P2Z4_9PROT</name>
<dbReference type="PANTHER" id="PTHR43667:SF2">
    <property type="entry name" value="FATTY ACID C-METHYL TRANSFERASE"/>
    <property type="match status" value="1"/>
</dbReference>
<dbReference type="EMBL" id="JABXXQ010000842">
    <property type="protein sequence ID" value="NVN32417.1"/>
    <property type="molecule type" value="Genomic_DNA"/>
</dbReference>
<dbReference type="GO" id="GO:0008168">
    <property type="term" value="F:methyltransferase activity"/>
    <property type="evidence" value="ECO:0007669"/>
    <property type="project" value="UniProtKB-KW"/>
</dbReference>
<dbReference type="Gene3D" id="3.40.50.150">
    <property type="entry name" value="Vaccinia Virus protein VP39"/>
    <property type="match status" value="1"/>
</dbReference>
<protein>
    <submittedName>
        <fullName evidence="1">Class I SAM-dependent methyltransferase</fullName>
    </submittedName>
</protein>
<gene>
    <name evidence="1" type="ORF">HUK83_18995</name>
</gene>
<dbReference type="GO" id="GO:0032259">
    <property type="term" value="P:methylation"/>
    <property type="evidence" value="ECO:0007669"/>
    <property type="project" value="UniProtKB-KW"/>
</dbReference>
<sequence length="188" mass="21024">VTGITLSREQLAWAREAAGPAPIELRLQDYRAVVGRFERIVSIEMIEAVGAAYWPAYFAMLGRSLAPGGRIVLQAITIREDRFESYRRRPDFIQTCIFPGGMLPTATIIAAQAQAAGLRVVECETFGAGYADTLAAWRERFEASLDAVRALGLPERFIRMWRYYLCYCEAGFRDGVIDVGLYVMEAGR</sequence>
<organism evidence="1 2">
    <name type="scientific">Endobacter medicaginis</name>
    <dbReference type="NCBI Taxonomy" id="1181271"/>
    <lineage>
        <taxon>Bacteria</taxon>
        <taxon>Pseudomonadati</taxon>
        <taxon>Pseudomonadota</taxon>
        <taxon>Alphaproteobacteria</taxon>
        <taxon>Acetobacterales</taxon>
        <taxon>Acetobacteraceae</taxon>
        <taxon>Endobacter</taxon>
    </lineage>
</organism>
<dbReference type="AlphaFoldDB" id="A0A850P2Z4"/>
<keyword evidence="1" id="KW-0489">Methyltransferase</keyword>
<dbReference type="Proteomes" id="UP000565205">
    <property type="component" value="Unassembled WGS sequence"/>
</dbReference>
<dbReference type="SUPFAM" id="SSF53335">
    <property type="entry name" value="S-adenosyl-L-methionine-dependent methyltransferases"/>
    <property type="match status" value="1"/>
</dbReference>
<evidence type="ECO:0000313" key="1">
    <source>
        <dbReference type="EMBL" id="NVN32417.1"/>
    </source>
</evidence>
<keyword evidence="1" id="KW-0808">Transferase</keyword>
<feature type="non-terminal residue" evidence="1">
    <location>
        <position position="1"/>
    </location>
</feature>
<evidence type="ECO:0000313" key="2">
    <source>
        <dbReference type="Proteomes" id="UP000565205"/>
    </source>
</evidence>
<dbReference type="RefSeq" id="WP_176627245.1">
    <property type="nucleotide sequence ID" value="NZ_JABXXQ010000842.1"/>
</dbReference>
<dbReference type="PANTHER" id="PTHR43667">
    <property type="entry name" value="CYCLOPROPANE-FATTY-ACYL-PHOSPHOLIPID SYNTHASE"/>
    <property type="match status" value="1"/>
</dbReference>
<dbReference type="Pfam" id="PF02353">
    <property type="entry name" value="CMAS"/>
    <property type="match status" value="1"/>
</dbReference>
<reference evidence="1 2" key="1">
    <citation type="submission" date="2020-06" db="EMBL/GenBank/DDBJ databases">
        <title>Description of novel acetic acid bacteria.</title>
        <authorList>
            <person name="Sombolestani A."/>
        </authorList>
    </citation>
    <scope>NUCLEOTIDE SEQUENCE [LARGE SCALE GENOMIC DNA]</scope>
    <source>
        <strain evidence="1 2">LMG 26838</strain>
    </source>
</reference>
<accession>A0A850P2Z4</accession>
<proteinExistence type="predicted"/>
<comment type="caution">
    <text evidence="1">The sequence shown here is derived from an EMBL/GenBank/DDBJ whole genome shotgun (WGS) entry which is preliminary data.</text>
</comment>
<dbReference type="InterPro" id="IPR029063">
    <property type="entry name" value="SAM-dependent_MTases_sf"/>
</dbReference>
<dbReference type="InterPro" id="IPR050723">
    <property type="entry name" value="CFA/CMAS"/>
</dbReference>